<evidence type="ECO:0000256" key="2">
    <source>
        <dbReference type="SAM" id="Phobius"/>
    </source>
</evidence>
<dbReference type="Pfam" id="PF00069">
    <property type="entry name" value="Pkinase"/>
    <property type="match status" value="1"/>
</dbReference>
<feature type="transmembrane region" description="Helical" evidence="2">
    <location>
        <begin position="234"/>
        <end position="257"/>
    </location>
</feature>
<gene>
    <name evidence="5" type="ORF">Pfra01_002940400</name>
</gene>
<dbReference type="PROSITE" id="PS50011">
    <property type="entry name" value="PROTEIN_KINASE_DOM"/>
    <property type="match status" value="1"/>
</dbReference>
<feature type="chain" id="PRO_5040737625" evidence="3">
    <location>
        <begin position="23"/>
        <end position="603"/>
    </location>
</feature>
<organism evidence="5 6">
    <name type="scientific">Phytophthora fragariaefolia</name>
    <dbReference type="NCBI Taxonomy" id="1490495"/>
    <lineage>
        <taxon>Eukaryota</taxon>
        <taxon>Sar</taxon>
        <taxon>Stramenopiles</taxon>
        <taxon>Oomycota</taxon>
        <taxon>Peronosporomycetes</taxon>
        <taxon>Peronosporales</taxon>
        <taxon>Peronosporaceae</taxon>
        <taxon>Phytophthora</taxon>
    </lineage>
</organism>
<dbReference type="PANTHER" id="PTHR44329">
    <property type="entry name" value="SERINE/THREONINE-PROTEIN KINASE TNNI3K-RELATED"/>
    <property type="match status" value="1"/>
</dbReference>
<keyword evidence="6" id="KW-1185">Reference proteome</keyword>
<dbReference type="SUPFAM" id="SSF56112">
    <property type="entry name" value="Protein kinase-like (PK-like)"/>
    <property type="match status" value="1"/>
</dbReference>
<dbReference type="PROSITE" id="PS00108">
    <property type="entry name" value="PROTEIN_KINASE_ST"/>
    <property type="match status" value="1"/>
</dbReference>
<sequence length="603" mass="66005">MRGHRTTVPVLFAVLVLSGAPAQSTYDTYSYYLLREQCEGTPNRVDSYVAGYFDLYLQCDNSCNDSSSSWKSHNTVCGSTDYKTDIATAFGDEPYLLQEAFDSDCETFQGASGLLASGECEQVIMYIDEWGFSTYEKIQLEANGSLSIRYFTDQDCSTPLNGSVTLTFQINAQDDDIDATMLNSSTCDSNGYRYTYFPSTTSASTSVDTSSSASSGVSSGSLSSPTSTYSRSNVGTIAGIIGGVVALVLVVAGILYCRRRRLHNKSPDEAAHSYSNGIAMLSPENHHQRTSSLTTDALSGGLSGQSGLWTDDVITTRRVPRREIHINHLIRRGAYGEVYEGVFDGTRVAVKMLSAETRNSIQYVNGFLAEAKLTASMDHPRIVKLVGVAWKTLSDLCILLEYVDGGDLRALLDKYVRLNQPVGMTRQKATIALHVCHALTYLHSLSTPVIHRDLKSRNILLTRAFEAKLTDFGISRESLDQTMTAGVGTSLWMAPEVMLGERYDDKADVFSFGVVLSELDVHTLPYTQAKDNNHDSNGKRLPDAVLLQQVAVGQLSVEFSELSPPSIVELGRACVSVDPRMRPTAAEALYRLHVALTQDLTHD</sequence>
<evidence type="ECO:0000313" key="5">
    <source>
        <dbReference type="EMBL" id="GMG15318.1"/>
    </source>
</evidence>
<dbReference type="Gene3D" id="1.10.510.10">
    <property type="entry name" value="Transferase(Phosphotransferase) domain 1"/>
    <property type="match status" value="1"/>
</dbReference>
<evidence type="ECO:0000256" key="3">
    <source>
        <dbReference type="SAM" id="SignalP"/>
    </source>
</evidence>
<keyword evidence="2" id="KW-1133">Transmembrane helix</keyword>
<dbReference type="InterPro" id="IPR051681">
    <property type="entry name" value="Ser/Thr_Kinases-Pseudokinases"/>
</dbReference>
<dbReference type="EMBL" id="BSXT01018879">
    <property type="protein sequence ID" value="GMG15318.1"/>
    <property type="molecule type" value="Genomic_DNA"/>
</dbReference>
<keyword evidence="2" id="KW-0812">Transmembrane</keyword>
<dbReference type="AlphaFoldDB" id="A0A9W7DB62"/>
<dbReference type="GO" id="GO:0004674">
    <property type="term" value="F:protein serine/threonine kinase activity"/>
    <property type="evidence" value="ECO:0007669"/>
    <property type="project" value="TreeGrafter"/>
</dbReference>
<evidence type="ECO:0000259" key="4">
    <source>
        <dbReference type="PROSITE" id="PS50011"/>
    </source>
</evidence>
<dbReference type="InterPro" id="IPR011009">
    <property type="entry name" value="Kinase-like_dom_sf"/>
</dbReference>
<dbReference type="InterPro" id="IPR000719">
    <property type="entry name" value="Prot_kinase_dom"/>
</dbReference>
<dbReference type="SMART" id="SM00220">
    <property type="entry name" value="S_TKc"/>
    <property type="match status" value="1"/>
</dbReference>
<dbReference type="OrthoDB" id="123677at2759"/>
<dbReference type="Gene3D" id="3.30.200.20">
    <property type="entry name" value="Phosphorylase Kinase, domain 1"/>
    <property type="match status" value="1"/>
</dbReference>
<keyword evidence="3" id="KW-0732">Signal</keyword>
<protein>
    <submittedName>
        <fullName evidence="5">Unnamed protein product</fullName>
    </submittedName>
</protein>
<dbReference type="PANTHER" id="PTHR44329:SF214">
    <property type="entry name" value="PROTEIN KINASE DOMAIN-CONTAINING PROTEIN"/>
    <property type="match status" value="1"/>
</dbReference>
<dbReference type="Proteomes" id="UP001165121">
    <property type="component" value="Unassembled WGS sequence"/>
</dbReference>
<feature type="domain" description="Protein kinase" evidence="4">
    <location>
        <begin position="324"/>
        <end position="596"/>
    </location>
</feature>
<accession>A0A9W7DB62</accession>
<dbReference type="InterPro" id="IPR008271">
    <property type="entry name" value="Ser/Thr_kinase_AS"/>
</dbReference>
<proteinExistence type="predicted"/>
<reference evidence="5" key="1">
    <citation type="submission" date="2023-04" db="EMBL/GenBank/DDBJ databases">
        <title>Phytophthora fragariaefolia NBRC 109709.</title>
        <authorList>
            <person name="Ichikawa N."/>
            <person name="Sato H."/>
            <person name="Tonouchi N."/>
        </authorList>
    </citation>
    <scope>NUCLEOTIDE SEQUENCE</scope>
    <source>
        <strain evidence="5">NBRC 109709</strain>
    </source>
</reference>
<feature type="region of interest" description="Disordered" evidence="1">
    <location>
        <begin position="206"/>
        <end position="228"/>
    </location>
</feature>
<evidence type="ECO:0000256" key="1">
    <source>
        <dbReference type="SAM" id="MobiDB-lite"/>
    </source>
</evidence>
<feature type="signal peptide" evidence="3">
    <location>
        <begin position="1"/>
        <end position="22"/>
    </location>
</feature>
<comment type="caution">
    <text evidence="5">The sequence shown here is derived from an EMBL/GenBank/DDBJ whole genome shotgun (WGS) entry which is preliminary data.</text>
</comment>
<keyword evidence="2" id="KW-0472">Membrane</keyword>
<evidence type="ECO:0000313" key="6">
    <source>
        <dbReference type="Proteomes" id="UP001165121"/>
    </source>
</evidence>
<name>A0A9W7DB62_9STRA</name>
<dbReference type="GO" id="GO:0005524">
    <property type="term" value="F:ATP binding"/>
    <property type="evidence" value="ECO:0007669"/>
    <property type="project" value="InterPro"/>
</dbReference>